<accession>A0ABW8TSB3</accession>
<sequence length="55" mass="6259">MTNMPIENISSDNSLQEEAESIPEEKDSTYGYNDNFTAKLGGNYSKIIEYYDSKL</sequence>
<evidence type="ECO:0000256" key="1">
    <source>
        <dbReference type="SAM" id="MobiDB-lite"/>
    </source>
</evidence>
<comment type="caution">
    <text evidence="2">The sequence shown here is derived from an EMBL/GenBank/DDBJ whole genome shotgun (WGS) entry which is preliminary data.</text>
</comment>
<reference evidence="2 3" key="1">
    <citation type="submission" date="2024-11" db="EMBL/GenBank/DDBJ databases">
        <authorList>
            <person name="Heng Y.C."/>
            <person name="Lim A.C.H."/>
            <person name="Lee J.K.Y."/>
            <person name="Kittelmann S."/>
        </authorList>
    </citation>
    <scope>NUCLEOTIDE SEQUENCE [LARGE SCALE GENOMIC DNA]</scope>
    <source>
        <strain evidence="2 3">WILCCON 0202</strain>
    </source>
</reference>
<feature type="compositionally biased region" description="Polar residues" evidence="1">
    <location>
        <begin position="1"/>
        <end position="14"/>
    </location>
</feature>
<name>A0ABW8TSB3_9CLOT</name>
<organism evidence="2 3">
    <name type="scientific">Candidatus Clostridium radicumherbarum</name>
    <dbReference type="NCBI Taxonomy" id="3381662"/>
    <lineage>
        <taxon>Bacteria</taxon>
        <taxon>Bacillati</taxon>
        <taxon>Bacillota</taxon>
        <taxon>Clostridia</taxon>
        <taxon>Eubacteriales</taxon>
        <taxon>Clostridiaceae</taxon>
        <taxon>Clostridium</taxon>
    </lineage>
</organism>
<feature type="region of interest" description="Disordered" evidence="1">
    <location>
        <begin position="1"/>
        <end position="31"/>
    </location>
</feature>
<keyword evidence="3" id="KW-1185">Reference proteome</keyword>
<dbReference type="RefSeq" id="WP_406764783.1">
    <property type="nucleotide sequence ID" value="NZ_JBJHZY010000001.1"/>
</dbReference>
<evidence type="ECO:0000313" key="3">
    <source>
        <dbReference type="Proteomes" id="UP001623661"/>
    </source>
</evidence>
<dbReference type="Proteomes" id="UP001623661">
    <property type="component" value="Unassembled WGS sequence"/>
</dbReference>
<proteinExistence type="predicted"/>
<dbReference type="EMBL" id="JBJHZY010000001">
    <property type="protein sequence ID" value="MFL0268204.1"/>
    <property type="molecule type" value="Genomic_DNA"/>
</dbReference>
<protein>
    <submittedName>
        <fullName evidence="2">Uncharacterized protein</fullName>
    </submittedName>
</protein>
<evidence type="ECO:0000313" key="2">
    <source>
        <dbReference type="EMBL" id="MFL0268204.1"/>
    </source>
</evidence>
<gene>
    <name evidence="2" type="ORF">ACJDUH_08820</name>
</gene>